<evidence type="ECO:0000313" key="1">
    <source>
        <dbReference type="EMBL" id="HFN00729.1"/>
    </source>
</evidence>
<organism evidence="1">
    <name type="scientific">Oscillatoriales cyanobacterium SpSt-418</name>
    <dbReference type="NCBI Taxonomy" id="2282169"/>
    <lineage>
        <taxon>Bacteria</taxon>
        <taxon>Bacillati</taxon>
        <taxon>Cyanobacteriota</taxon>
        <taxon>Cyanophyceae</taxon>
        <taxon>Oscillatoriophycideae</taxon>
        <taxon>Oscillatoriales</taxon>
    </lineage>
</organism>
<dbReference type="EMBL" id="DSRU01000340">
    <property type="protein sequence ID" value="HFN00729.1"/>
    <property type="molecule type" value="Genomic_DNA"/>
</dbReference>
<dbReference type="AlphaFoldDB" id="A0A7C3KIK6"/>
<protein>
    <submittedName>
        <fullName evidence="1">Uncharacterized protein</fullName>
    </submittedName>
</protein>
<sequence>MKIAVLFWFYKELEVCQNRLEILRQHNPHIAIYGLYGGDLALADQYKSALSPYLDDFYAFSEPKDSYWKWIQGDLMITQWFRDRGQHLEWDTIVVVQWDMLVFGAIEELFSMLKQDEILLSGLRPIAEVEHNWQWVTPNIPDLRQRYLDFLAHVHKTYDYDQNPLGCLFIVIGLPRTFLEQYSKVETPELGFLEYRIPIYAQIFGTPFCENHPFQAWWVDTDPVFQAKNPVKRAWNALHLRFNPNPLNPAKREISLIPIYRHLSTEIGARIFHPYEQLFPMTKQQLVSTLFNEFAKDLNWLGQKVLPSEVSK</sequence>
<comment type="caution">
    <text evidence="1">The sequence shown here is derived from an EMBL/GenBank/DDBJ whole genome shotgun (WGS) entry which is preliminary data.</text>
</comment>
<proteinExistence type="predicted"/>
<reference evidence="1" key="1">
    <citation type="journal article" date="2020" name="mSystems">
        <title>Genome- and Community-Level Interaction Insights into Carbon Utilization and Element Cycling Functions of Hydrothermarchaeota in Hydrothermal Sediment.</title>
        <authorList>
            <person name="Zhou Z."/>
            <person name="Liu Y."/>
            <person name="Xu W."/>
            <person name="Pan J."/>
            <person name="Luo Z.H."/>
            <person name="Li M."/>
        </authorList>
    </citation>
    <scope>NUCLEOTIDE SEQUENCE [LARGE SCALE GENOMIC DNA]</scope>
    <source>
        <strain evidence="1">SpSt-418</strain>
    </source>
</reference>
<accession>A0A7C3KIK6</accession>
<gene>
    <name evidence="1" type="ORF">ENR64_23840</name>
</gene>
<name>A0A7C3KIK6_9CYAN</name>